<reference evidence="3" key="1">
    <citation type="submission" date="2011-05" db="EMBL/GenBank/DDBJ databases">
        <authorList>
            <person name="Richards S.R."/>
            <person name="Qu J."/>
            <person name="Jiang H."/>
            <person name="Jhangiani S.N."/>
            <person name="Agravi P."/>
            <person name="Goodspeed R."/>
            <person name="Gross S."/>
            <person name="Mandapat C."/>
            <person name="Jackson L."/>
            <person name="Mathew T."/>
            <person name="Pu L."/>
            <person name="Thornton R."/>
            <person name="Saada N."/>
            <person name="Wilczek-Boney K.B."/>
            <person name="Lee S."/>
            <person name="Kovar C."/>
            <person name="Wu Y."/>
            <person name="Scherer S.E."/>
            <person name="Worley K.C."/>
            <person name="Muzny D.M."/>
            <person name="Gibbs R."/>
        </authorList>
    </citation>
    <scope>NUCLEOTIDE SEQUENCE</scope>
    <source>
        <strain evidence="3">Brora</strain>
    </source>
</reference>
<proteinExistence type="predicted"/>
<name>T1JD09_STRMM</name>
<evidence type="ECO:0000313" key="3">
    <source>
        <dbReference type="Proteomes" id="UP000014500"/>
    </source>
</evidence>
<keyword evidence="3" id="KW-1185">Reference proteome</keyword>
<dbReference type="HOGENOM" id="CLU_2515521_0_0_1"/>
<sequence length="85" mass="9649">MKYQIFVKENDDGCFTNNNKKLDISTHSLTPVEFEYLCNLCKLCSFFHIAGDEEEAALPRGSNPCPTLKGNHGNRGKPPRKPHWV</sequence>
<accession>T1JD09</accession>
<evidence type="ECO:0000256" key="1">
    <source>
        <dbReference type="SAM" id="MobiDB-lite"/>
    </source>
</evidence>
<dbReference type="Proteomes" id="UP000014500">
    <property type="component" value="Unassembled WGS sequence"/>
</dbReference>
<feature type="region of interest" description="Disordered" evidence="1">
    <location>
        <begin position="57"/>
        <end position="85"/>
    </location>
</feature>
<dbReference type="EMBL" id="JH432088">
    <property type="status" value="NOT_ANNOTATED_CDS"/>
    <property type="molecule type" value="Genomic_DNA"/>
</dbReference>
<dbReference type="AlphaFoldDB" id="T1JD09"/>
<evidence type="ECO:0000313" key="2">
    <source>
        <dbReference type="EnsemblMetazoa" id="SMAR011688-PA"/>
    </source>
</evidence>
<protein>
    <submittedName>
        <fullName evidence="2">Uncharacterized protein</fullName>
    </submittedName>
</protein>
<dbReference type="EnsemblMetazoa" id="SMAR011688-RA">
    <property type="protein sequence ID" value="SMAR011688-PA"/>
    <property type="gene ID" value="SMAR011688"/>
</dbReference>
<organism evidence="2 3">
    <name type="scientific">Strigamia maritima</name>
    <name type="common">European centipede</name>
    <name type="synonym">Geophilus maritimus</name>
    <dbReference type="NCBI Taxonomy" id="126957"/>
    <lineage>
        <taxon>Eukaryota</taxon>
        <taxon>Metazoa</taxon>
        <taxon>Ecdysozoa</taxon>
        <taxon>Arthropoda</taxon>
        <taxon>Myriapoda</taxon>
        <taxon>Chilopoda</taxon>
        <taxon>Pleurostigmophora</taxon>
        <taxon>Geophilomorpha</taxon>
        <taxon>Linotaeniidae</taxon>
        <taxon>Strigamia</taxon>
    </lineage>
</organism>
<reference evidence="2" key="2">
    <citation type="submission" date="2015-02" db="UniProtKB">
        <authorList>
            <consortium name="EnsemblMetazoa"/>
        </authorList>
    </citation>
    <scope>IDENTIFICATION</scope>
</reference>
<feature type="compositionally biased region" description="Basic residues" evidence="1">
    <location>
        <begin position="72"/>
        <end position="85"/>
    </location>
</feature>